<name>A0A0D3HKY4_9ORYZ</name>
<evidence type="ECO:0000313" key="2">
    <source>
        <dbReference type="EnsemblPlants" id="OBART11G10780.1"/>
    </source>
</evidence>
<dbReference type="HOGENOM" id="CLU_2310360_0_0_1"/>
<sequence>MAAAVTGGGGGGFRRWLRGGWSQRRLPSFLPDPVETVATAQRVVVAAAPPHRRRHTSSSKPAGTLGRQPQLPLFVSRRLLPPRPFVLLLHNPHLHAMTNG</sequence>
<dbReference type="Proteomes" id="UP000026960">
    <property type="component" value="Chromosome 11"/>
</dbReference>
<reference evidence="2" key="1">
    <citation type="journal article" date="2009" name="Rice">
        <title>De Novo Next Generation Sequencing of Plant Genomes.</title>
        <authorList>
            <person name="Rounsley S."/>
            <person name="Marri P.R."/>
            <person name="Yu Y."/>
            <person name="He R."/>
            <person name="Sisneros N."/>
            <person name="Goicoechea J.L."/>
            <person name="Lee S.J."/>
            <person name="Angelova A."/>
            <person name="Kudrna D."/>
            <person name="Luo M."/>
            <person name="Affourtit J."/>
            <person name="Desany B."/>
            <person name="Knight J."/>
            <person name="Niazi F."/>
            <person name="Egholm M."/>
            <person name="Wing R.A."/>
        </authorList>
    </citation>
    <scope>NUCLEOTIDE SEQUENCE [LARGE SCALE GENOMIC DNA]</scope>
    <source>
        <strain evidence="2">cv. IRGC 105608</strain>
    </source>
</reference>
<reference evidence="2" key="2">
    <citation type="submission" date="2015-03" db="UniProtKB">
        <authorList>
            <consortium name="EnsemblPlants"/>
        </authorList>
    </citation>
    <scope>IDENTIFICATION</scope>
</reference>
<evidence type="ECO:0000313" key="3">
    <source>
        <dbReference type="Proteomes" id="UP000026960"/>
    </source>
</evidence>
<feature type="region of interest" description="Disordered" evidence="1">
    <location>
        <begin position="46"/>
        <end position="68"/>
    </location>
</feature>
<dbReference type="AlphaFoldDB" id="A0A0D3HKY4"/>
<protein>
    <submittedName>
        <fullName evidence="2">Uncharacterized protein</fullName>
    </submittedName>
</protein>
<dbReference type="PaxDb" id="65489-OBART11G10780.1"/>
<dbReference type="STRING" id="65489.A0A0D3HKY4"/>
<evidence type="ECO:0000256" key="1">
    <source>
        <dbReference type="SAM" id="MobiDB-lite"/>
    </source>
</evidence>
<keyword evidence="3" id="KW-1185">Reference proteome</keyword>
<accession>A0A0D3HKY4</accession>
<dbReference type="Gramene" id="OBART11G10780.1">
    <property type="protein sequence ID" value="OBART11G10780.1"/>
    <property type="gene ID" value="OBART11G10780"/>
</dbReference>
<dbReference type="EnsemblPlants" id="OBART11G10780.1">
    <property type="protein sequence ID" value="OBART11G10780.1"/>
    <property type="gene ID" value="OBART11G10780"/>
</dbReference>
<organism evidence="2">
    <name type="scientific">Oryza barthii</name>
    <dbReference type="NCBI Taxonomy" id="65489"/>
    <lineage>
        <taxon>Eukaryota</taxon>
        <taxon>Viridiplantae</taxon>
        <taxon>Streptophyta</taxon>
        <taxon>Embryophyta</taxon>
        <taxon>Tracheophyta</taxon>
        <taxon>Spermatophyta</taxon>
        <taxon>Magnoliopsida</taxon>
        <taxon>Liliopsida</taxon>
        <taxon>Poales</taxon>
        <taxon>Poaceae</taxon>
        <taxon>BOP clade</taxon>
        <taxon>Oryzoideae</taxon>
        <taxon>Oryzeae</taxon>
        <taxon>Oryzinae</taxon>
        <taxon>Oryza</taxon>
    </lineage>
</organism>
<proteinExistence type="predicted"/>